<gene>
    <name evidence="1" type="ORF">H8S00_05280</name>
</gene>
<accession>A0ABR7F1C3</accession>
<evidence type="ECO:0000313" key="1">
    <source>
        <dbReference type="EMBL" id="MBC5667398.1"/>
    </source>
</evidence>
<name>A0ABR7F1C3_9FIRM</name>
<organism evidence="1 2">
    <name type="scientific">Eubacterium segne</name>
    <dbReference type="NCBI Taxonomy" id="2763045"/>
    <lineage>
        <taxon>Bacteria</taxon>
        <taxon>Bacillati</taxon>
        <taxon>Bacillota</taxon>
        <taxon>Clostridia</taxon>
        <taxon>Eubacteriales</taxon>
        <taxon>Eubacteriaceae</taxon>
        <taxon>Eubacterium</taxon>
    </lineage>
</organism>
<comment type="caution">
    <text evidence="1">The sequence shown here is derived from an EMBL/GenBank/DDBJ whole genome shotgun (WGS) entry which is preliminary data.</text>
</comment>
<proteinExistence type="predicted"/>
<dbReference type="EMBL" id="JACOOZ010000003">
    <property type="protein sequence ID" value="MBC5667398.1"/>
    <property type="molecule type" value="Genomic_DNA"/>
</dbReference>
<evidence type="ECO:0000313" key="2">
    <source>
        <dbReference type="Proteomes" id="UP000597877"/>
    </source>
</evidence>
<dbReference type="Proteomes" id="UP000597877">
    <property type="component" value="Unassembled WGS sequence"/>
</dbReference>
<keyword evidence="2" id="KW-1185">Reference proteome</keyword>
<dbReference type="RefSeq" id="WP_186840179.1">
    <property type="nucleotide sequence ID" value="NZ_JACOOZ010000003.1"/>
</dbReference>
<protein>
    <submittedName>
        <fullName evidence="1">Transposase</fullName>
    </submittedName>
</protein>
<sequence>MKVYSSYKVKIKNYNKIFNDTVKIYREAVSFFINICDKEWVILKDIKNLERCREIERLSLSTKKNPNPKYDFNAMFYKMPSYLRRSAINIATGCYSSYYSNFQNWEENTTGKKPILQLDRSVMPVLYKDNMYIRTDETHAQIKIFHKNDWVWLNVELKNQDVKYIQKHCKLKKEYVPTLKKQGKCWYLVFPFSDDAKFQKVDIQDQIICAVDLGLNNNATCSIMQSDGTVVGRKFINLATEKDHLYKALNRIKKAQQNGTRKCPTLWKHVNDLNTDISRKAAKGIIDFAVLYNADVIVFEFLDTQGKKSGKGKQKLALWRKKEIQRIVEHHAHILGIRISRICAWNTSRLAFDGSGRVERGTYIQNGKEKYNYSICTFQNGKQYHCDLNATYNIGARYFIRELLKSDSVMRRLPSQTKDSDYGTGTTRTLSTLIRLNADLCGIAA</sequence>
<reference evidence="1 2" key="1">
    <citation type="submission" date="2020-08" db="EMBL/GenBank/DDBJ databases">
        <title>Genome public.</title>
        <authorList>
            <person name="Liu C."/>
            <person name="Sun Q."/>
        </authorList>
    </citation>
    <scope>NUCLEOTIDE SEQUENCE [LARGE SCALE GENOMIC DNA]</scope>
    <source>
        <strain evidence="1 2">BX4</strain>
    </source>
</reference>